<keyword evidence="3" id="KW-1185">Reference proteome</keyword>
<keyword evidence="1" id="KW-0472">Membrane</keyword>
<organism evidence="2 3">
    <name type="scientific">Algoriphagus boritolerans DSM 17298 = JCM 18970</name>
    <dbReference type="NCBI Taxonomy" id="1120964"/>
    <lineage>
        <taxon>Bacteria</taxon>
        <taxon>Pseudomonadati</taxon>
        <taxon>Bacteroidota</taxon>
        <taxon>Cytophagia</taxon>
        <taxon>Cytophagales</taxon>
        <taxon>Cyclobacteriaceae</taxon>
        <taxon>Algoriphagus</taxon>
    </lineage>
</organism>
<proteinExistence type="predicted"/>
<dbReference type="STRING" id="1120964.GCA_001313265_03722"/>
<dbReference type="SUPFAM" id="SSF63829">
    <property type="entry name" value="Calcium-dependent phosphotriesterase"/>
    <property type="match status" value="1"/>
</dbReference>
<evidence type="ECO:0000313" key="3">
    <source>
        <dbReference type="Proteomes" id="UP000236736"/>
    </source>
</evidence>
<keyword evidence="1" id="KW-1133">Transmembrane helix</keyword>
<reference evidence="3" key="1">
    <citation type="submission" date="2016-10" db="EMBL/GenBank/DDBJ databases">
        <authorList>
            <person name="Varghese N."/>
            <person name="Submissions S."/>
        </authorList>
    </citation>
    <scope>NUCLEOTIDE SEQUENCE [LARGE SCALE GENOMIC DNA]</scope>
    <source>
        <strain evidence="3">DSM 17298</strain>
    </source>
</reference>
<gene>
    <name evidence="2" type="ORF">SAMN03080598_00678</name>
</gene>
<evidence type="ECO:0000256" key="1">
    <source>
        <dbReference type="SAM" id="Phobius"/>
    </source>
</evidence>
<sequence>MYYVNEISPGSIVKIWKSLLIIAVIILVSWGGFWLYLNFLSGRNINSLDLIHPEAVFVFESNQADQTWNELVSQPLWEVISQLPAFAKTADQLVSLDSLTGANGQVSRTLRNKQVTISYHATGIDSFDLLFTVNFGANSPLDFLEEIKSRIPKSIRIQSRTYSDIEVLEFFDSANSRKWSVSVLGNVLLASSSSFIIEEAIRLYISADQNSLASKLSSNLKLDAEQGRLIFSAHGLSKLLEGISKERDNITVKELAQNDAVFALNLTFEEGQLIFKGPAILSEELDFTPAVRANFPEFQKVISSRTQTITQINMDGVFETQKLRNTAFTSKSTISGEIQSKLTDRGFLDNFSGEFYYLKLENLGNQNDNQVVLARVLNPAQAIAFLKEYRTSTDSEQSDFYRDSEILYFPEEDFPAHLFNGKFAGFPQTHISLLGEILVMSNSAAGMKMILDDFAMGNTWAKAPESFPGNRAINPAAGYSKTFLIDKIWESWENKSNPSWSPFLQIYAPTFRAFPFVSLRINQIGGKPEATLTIPYQSSGVSAVKETAGVSLIPAKTITLSDKIVFGPKAILNFNDRTEDLVVQDTNHVLHLINSGGEKVYSVPLSGPVVSDAYQIDFLKNGKLQLLIATAENLYAIDRLGNPLPGFPVSLNERITHLNLVDYDNTREYRYFIATESGNLWLLDRNGKKLEGWDPLKLQERVILTPRHIRVPGKGDFMVAQSASGNVHLFNRRGEKQSGSPLSLGKDFITPINITSGARGNSLKISAISQSGELIHASFNGEITYRTQLVKENRDDRFELIADQSGYAELILSKQYAKTVVSDDQEKVLFSLLLSGENLKFGYFDFGSNRKILAVSDPEQGFGYLYDLKGDMLTTTPLESEGPIQISHQSTKGQYVIRTVSGSRILEYLMPD</sequence>
<dbReference type="Proteomes" id="UP000236736">
    <property type="component" value="Unassembled WGS sequence"/>
</dbReference>
<accession>A0A1H5T461</accession>
<dbReference type="AlphaFoldDB" id="A0A1H5T461"/>
<name>A0A1H5T461_9BACT</name>
<feature type="transmembrane region" description="Helical" evidence="1">
    <location>
        <begin position="19"/>
        <end position="37"/>
    </location>
</feature>
<protein>
    <submittedName>
        <fullName evidence="2">Uncharacterized protein</fullName>
    </submittedName>
</protein>
<dbReference type="EMBL" id="FNVR01000002">
    <property type="protein sequence ID" value="SEF57534.1"/>
    <property type="molecule type" value="Genomic_DNA"/>
</dbReference>
<evidence type="ECO:0000313" key="2">
    <source>
        <dbReference type="EMBL" id="SEF57534.1"/>
    </source>
</evidence>
<keyword evidence="1" id="KW-0812">Transmembrane</keyword>